<feature type="chain" id="PRO_5042319406" description="Secretory lipase" evidence="2">
    <location>
        <begin position="22"/>
        <end position="452"/>
    </location>
</feature>
<dbReference type="PANTHER" id="PTHR34853">
    <property type="match status" value="1"/>
</dbReference>
<accession>A0AAJ0CJG3</accession>
<dbReference type="SUPFAM" id="SSF53474">
    <property type="entry name" value="alpha/beta-Hydrolases"/>
    <property type="match status" value="1"/>
</dbReference>
<dbReference type="InterPro" id="IPR005152">
    <property type="entry name" value="Lipase_secreted"/>
</dbReference>
<dbReference type="InterPro" id="IPR029058">
    <property type="entry name" value="AB_hydrolase_fold"/>
</dbReference>
<gene>
    <name evidence="3" type="ORF">QQS21_009520</name>
</gene>
<name>A0AAJ0CJG3_9HYPO</name>
<dbReference type="GO" id="GO:0016042">
    <property type="term" value="P:lipid catabolic process"/>
    <property type="evidence" value="ECO:0007669"/>
    <property type="project" value="UniProtKB-UniRule"/>
</dbReference>
<evidence type="ECO:0008006" key="5">
    <source>
        <dbReference type="Google" id="ProtNLM"/>
    </source>
</evidence>
<dbReference type="GO" id="GO:0004806">
    <property type="term" value="F:triacylglycerol lipase activity"/>
    <property type="evidence" value="ECO:0007669"/>
    <property type="project" value="UniProtKB-UniRule"/>
</dbReference>
<dbReference type="Gene3D" id="3.40.50.1820">
    <property type="entry name" value="alpha/beta hydrolase"/>
    <property type="match status" value="1"/>
</dbReference>
<proteinExistence type="inferred from homology"/>
<organism evidence="3 4">
    <name type="scientific">Conoideocrella luteorostrata</name>
    <dbReference type="NCBI Taxonomy" id="1105319"/>
    <lineage>
        <taxon>Eukaryota</taxon>
        <taxon>Fungi</taxon>
        <taxon>Dikarya</taxon>
        <taxon>Ascomycota</taxon>
        <taxon>Pezizomycotina</taxon>
        <taxon>Sordariomycetes</taxon>
        <taxon>Hypocreomycetidae</taxon>
        <taxon>Hypocreales</taxon>
        <taxon>Clavicipitaceae</taxon>
        <taxon>Conoideocrella</taxon>
    </lineage>
</organism>
<dbReference type="AlphaFoldDB" id="A0AAJ0CJG3"/>
<dbReference type="EMBL" id="JASWJB010000246">
    <property type="protein sequence ID" value="KAK2592777.1"/>
    <property type="molecule type" value="Genomic_DNA"/>
</dbReference>
<evidence type="ECO:0000313" key="3">
    <source>
        <dbReference type="EMBL" id="KAK2592777.1"/>
    </source>
</evidence>
<dbReference type="PIRSF" id="PIRSF029171">
    <property type="entry name" value="Esterase_LipA"/>
    <property type="match status" value="1"/>
</dbReference>
<sequence>MNTFPCLRWVLFAVFVAFIQAVPIEERRVPTLPTQDSFYTVPAGLDNVKPGTILKHREPPSPIAAFRLLQTNLKASYQILYRTSNNFGNSTATVLTVLVPHNADYGKVISHQVAEDAGYANCAPSYALQFASDDSGFFGTIETQAELIILQSFLEQGWVVIVPDHEGPQGAFLANKMAGHAVLDGIRAALRSTDITGVLSDAKVGLWGYSGGSVASTFAAELQPTYAPEVKIAGAAIGGLVPNIANAVNAINGGAFAGLIPGGIVGLSHEYPVLEQLIEDQLLPEYKDQFYKARTQCLGTNIVENPFVDFYRRVRDPTIFSSEPAKSIMAENSQGRAVPEIPFFVYKSINDQVSPVADADKLVRWYCDNGVSVEYVRDFVSEHATLALTGTPLVLPWLTMVLNGEQPSDGCSTKSVATSLLDPRTARVLPNFILDALVDLLGRPVGPGGVLL</sequence>
<evidence type="ECO:0000256" key="2">
    <source>
        <dbReference type="PIRNR" id="PIRNR029171"/>
    </source>
</evidence>
<evidence type="ECO:0000256" key="1">
    <source>
        <dbReference type="ARBA" id="ARBA00022801"/>
    </source>
</evidence>
<feature type="signal peptide" evidence="2">
    <location>
        <begin position="1"/>
        <end position="21"/>
    </location>
</feature>
<comment type="caution">
    <text evidence="3">The sequence shown here is derived from an EMBL/GenBank/DDBJ whole genome shotgun (WGS) entry which is preliminary data.</text>
</comment>
<keyword evidence="4" id="KW-1185">Reference proteome</keyword>
<comment type="similarity">
    <text evidence="2">Belongs to the AB hydrolase superfamily. Lipase family.</text>
</comment>
<evidence type="ECO:0000313" key="4">
    <source>
        <dbReference type="Proteomes" id="UP001251528"/>
    </source>
</evidence>
<dbReference type="Gene3D" id="1.10.260.130">
    <property type="match status" value="1"/>
</dbReference>
<reference evidence="3" key="1">
    <citation type="submission" date="2023-06" db="EMBL/GenBank/DDBJ databases">
        <title>Conoideocrella luteorostrata (Hypocreales: Clavicipitaceae), a potential biocontrol fungus for elongate hemlock scale in United States Christmas tree production areas.</title>
        <authorList>
            <person name="Barrett H."/>
            <person name="Lovett B."/>
            <person name="Macias A.M."/>
            <person name="Stajich J.E."/>
            <person name="Kasson M.T."/>
        </authorList>
    </citation>
    <scope>NUCLEOTIDE SEQUENCE</scope>
    <source>
        <strain evidence="3">ARSEF 14590</strain>
    </source>
</reference>
<protein>
    <recommendedName>
        <fullName evidence="5">Secretory lipase</fullName>
    </recommendedName>
</protein>
<dbReference type="PANTHER" id="PTHR34853:SF5">
    <property type="entry name" value="LIP-DOMAIN-CONTAINING PROTEIN-RELATED"/>
    <property type="match status" value="1"/>
</dbReference>
<dbReference type="Proteomes" id="UP001251528">
    <property type="component" value="Unassembled WGS sequence"/>
</dbReference>
<keyword evidence="1" id="KW-0378">Hydrolase</keyword>
<dbReference type="Pfam" id="PF03583">
    <property type="entry name" value="LIP"/>
    <property type="match status" value="1"/>
</dbReference>
<keyword evidence="2" id="KW-0732">Signal</keyword>